<protein>
    <submittedName>
        <fullName evidence="3">PaaX family transcriptional regulator C-terminal domain-containing protein</fullName>
    </submittedName>
</protein>
<dbReference type="Pfam" id="PF08223">
    <property type="entry name" value="PaaX_C"/>
    <property type="match status" value="1"/>
</dbReference>
<dbReference type="Pfam" id="PF20803">
    <property type="entry name" value="PaaX_M"/>
    <property type="match status" value="1"/>
</dbReference>
<dbReference type="Gene3D" id="3.30.70.2650">
    <property type="match status" value="1"/>
</dbReference>
<dbReference type="PIRSF" id="PIRSF020623">
    <property type="entry name" value="PaaX"/>
    <property type="match status" value="1"/>
</dbReference>
<feature type="domain" description="Transcriptional repressor PaaX-like central Cas2-like" evidence="2">
    <location>
        <begin position="100"/>
        <end position="170"/>
    </location>
</feature>
<dbReference type="EMBL" id="JBIRYO010000001">
    <property type="protein sequence ID" value="MFI2471898.1"/>
    <property type="molecule type" value="Genomic_DNA"/>
</dbReference>
<dbReference type="PANTHER" id="PTHR30319:SF1">
    <property type="entry name" value="TRANSCRIPTIONAL REPRESSOR PAAX"/>
    <property type="match status" value="1"/>
</dbReference>
<evidence type="ECO:0000259" key="1">
    <source>
        <dbReference type="Pfam" id="PF08223"/>
    </source>
</evidence>
<name>A0ABW7WTD3_9NOCA</name>
<comment type="caution">
    <text evidence="3">The sequence shown here is derived from an EMBL/GenBank/DDBJ whole genome shotgun (WGS) entry which is preliminary data.</text>
</comment>
<sequence>MEIRHDLDSDVSTRTVVESMIRVDATIDAGELYDVANALGMGDQQVRLCIKRLVAEGRFTQEGRGRKAILRATLATTTSALEPDLDFVRYMYEQDRGLAPFDGSWHLVAFAVPESARQARDAMRDAILRLGGAPIQGGLYVSANAWEDRIRAAAADLGVADHVTTLTTTDLSIGAVTGARELAERLWPIDRVAEGHRRLLAVAEEVLPALRTASRTERLTLSIVLAAEFTRAVEPDPLLPPQLLPQPWVGAAARAAVAACWSELSKTEHEQPIRLFRWYSRAIEQII</sequence>
<proteinExistence type="predicted"/>
<dbReference type="PANTHER" id="PTHR30319">
    <property type="entry name" value="PHENYLACETIC ACID REGULATOR-RELATED TRANSCRIPTIONAL REPRESSOR"/>
    <property type="match status" value="1"/>
</dbReference>
<dbReference type="InterPro" id="IPR013225">
    <property type="entry name" value="PaaX_C"/>
</dbReference>
<dbReference type="Proteomes" id="UP001611415">
    <property type="component" value="Unassembled WGS sequence"/>
</dbReference>
<keyword evidence="4" id="KW-1185">Reference proteome</keyword>
<reference evidence="3 4" key="1">
    <citation type="submission" date="2024-10" db="EMBL/GenBank/DDBJ databases">
        <title>The Natural Products Discovery Center: Release of the First 8490 Sequenced Strains for Exploring Actinobacteria Biosynthetic Diversity.</title>
        <authorList>
            <person name="Kalkreuter E."/>
            <person name="Kautsar S.A."/>
            <person name="Yang D."/>
            <person name="Bader C.D."/>
            <person name="Teijaro C.N."/>
            <person name="Fluegel L."/>
            <person name="Davis C.M."/>
            <person name="Simpson J.R."/>
            <person name="Lauterbach L."/>
            <person name="Steele A.D."/>
            <person name="Gui C."/>
            <person name="Meng S."/>
            <person name="Li G."/>
            <person name="Viehrig K."/>
            <person name="Ye F."/>
            <person name="Su P."/>
            <person name="Kiefer A.F."/>
            <person name="Nichols A."/>
            <person name="Cepeda A.J."/>
            <person name="Yan W."/>
            <person name="Fan B."/>
            <person name="Jiang Y."/>
            <person name="Adhikari A."/>
            <person name="Zheng C.-J."/>
            <person name="Schuster L."/>
            <person name="Cowan T.M."/>
            <person name="Smanski M.J."/>
            <person name="Chevrette M.G."/>
            <person name="De Carvalho L.P.S."/>
            <person name="Shen B."/>
        </authorList>
    </citation>
    <scope>NUCLEOTIDE SEQUENCE [LARGE SCALE GENOMIC DNA]</scope>
    <source>
        <strain evidence="3 4">NPDC019275</strain>
    </source>
</reference>
<evidence type="ECO:0000313" key="4">
    <source>
        <dbReference type="Proteomes" id="UP001611415"/>
    </source>
</evidence>
<dbReference type="InterPro" id="IPR011965">
    <property type="entry name" value="PaaX_trns_reg"/>
</dbReference>
<feature type="domain" description="Transcriptional repressor PaaX-like C-terminal" evidence="1">
    <location>
        <begin position="187"/>
        <end position="267"/>
    </location>
</feature>
<accession>A0ABW7WTD3</accession>
<dbReference type="InterPro" id="IPR048846">
    <property type="entry name" value="PaaX-like_central"/>
</dbReference>
<dbReference type="Gene3D" id="1.20.58.1460">
    <property type="match status" value="1"/>
</dbReference>
<evidence type="ECO:0000259" key="2">
    <source>
        <dbReference type="Pfam" id="PF20803"/>
    </source>
</evidence>
<dbReference type="RefSeq" id="WP_397090388.1">
    <property type="nucleotide sequence ID" value="NZ_JBIRYO010000001.1"/>
</dbReference>
<organism evidence="3 4">
    <name type="scientific">Nocardia xishanensis</name>
    <dbReference type="NCBI Taxonomy" id="238964"/>
    <lineage>
        <taxon>Bacteria</taxon>
        <taxon>Bacillati</taxon>
        <taxon>Actinomycetota</taxon>
        <taxon>Actinomycetes</taxon>
        <taxon>Mycobacteriales</taxon>
        <taxon>Nocardiaceae</taxon>
        <taxon>Nocardia</taxon>
    </lineage>
</organism>
<evidence type="ECO:0000313" key="3">
    <source>
        <dbReference type="EMBL" id="MFI2471898.1"/>
    </source>
</evidence>
<dbReference type="InterPro" id="IPR036388">
    <property type="entry name" value="WH-like_DNA-bd_sf"/>
</dbReference>
<dbReference type="Gene3D" id="1.10.10.10">
    <property type="entry name" value="Winged helix-like DNA-binding domain superfamily/Winged helix DNA-binding domain"/>
    <property type="match status" value="1"/>
</dbReference>
<gene>
    <name evidence="3" type="ORF">ACH49W_00835</name>
</gene>